<protein>
    <recommendedName>
        <fullName evidence="11">B-related factor 1</fullName>
    </recommendedName>
</protein>
<comment type="similarity">
    <text evidence="2">Belongs to the TFIIB family.</text>
</comment>
<reference evidence="15 16" key="1">
    <citation type="submission" date="2016-10" db="EMBL/GenBank/DDBJ databases">
        <authorList>
            <person name="de Groot N.N."/>
        </authorList>
    </citation>
    <scope>NUCLEOTIDE SEQUENCE [LARGE SCALE GENOMIC DNA]</scope>
    <source>
        <strain evidence="15 16">CBS 141442</strain>
    </source>
</reference>
<comment type="subcellular location">
    <subcellularLocation>
        <location evidence="1">Nucleus</location>
    </subcellularLocation>
</comment>
<dbReference type="GO" id="GO:0000995">
    <property type="term" value="F:RNA polymerase III general transcription initiation factor activity"/>
    <property type="evidence" value="ECO:0007669"/>
    <property type="project" value="TreeGrafter"/>
</dbReference>
<keyword evidence="9" id="KW-0804">Transcription</keyword>
<dbReference type="GO" id="GO:0097550">
    <property type="term" value="C:transcription preinitiation complex"/>
    <property type="evidence" value="ECO:0007669"/>
    <property type="project" value="TreeGrafter"/>
</dbReference>
<evidence type="ECO:0000256" key="9">
    <source>
        <dbReference type="ARBA" id="ARBA00023163"/>
    </source>
</evidence>
<dbReference type="GO" id="GO:0006384">
    <property type="term" value="P:transcription initiation at RNA polymerase III promoter"/>
    <property type="evidence" value="ECO:0007669"/>
    <property type="project" value="UniProtKB-ARBA"/>
</dbReference>
<dbReference type="CDD" id="cd20554">
    <property type="entry name" value="CYCLIN_TFIIIB90_rpt2"/>
    <property type="match status" value="1"/>
</dbReference>
<dbReference type="Gene3D" id="1.20.5.650">
    <property type="entry name" value="Single helix bin"/>
    <property type="match status" value="1"/>
</dbReference>
<dbReference type="PANTHER" id="PTHR11618:SF4">
    <property type="entry name" value="TRANSCRIPTION FACTOR IIIB 90 KDA SUBUNIT"/>
    <property type="match status" value="1"/>
</dbReference>
<evidence type="ECO:0000259" key="14">
    <source>
        <dbReference type="PROSITE" id="PS51134"/>
    </source>
</evidence>
<dbReference type="OrthoDB" id="511529at2759"/>
<evidence type="ECO:0000313" key="15">
    <source>
        <dbReference type="EMBL" id="SGZ55943.1"/>
    </source>
</evidence>
<keyword evidence="5 12" id="KW-0863">Zinc-finger</keyword>
<dbReference type="GO" id="GO:0070897">
    <property type="term" value="P:transcription preinitiation complex assembly"/>
    <property type="evidence" value="ECO:0007669"/>
    <property type="project" value="InterPro"/>
</dbReference>
<dbReference type="GO" id="GO:0001006">
    <property type="term" value="F:RNA polymerase III type 3 promoter sequence-specific DNA binding"/>
    <property type="evidence" value="ECO:0007669"/>
    <property type="project" value="TreeGrafter"/>
</dbReference>
<dbReference type="SMART" id="SM00385">
    <property type="entry name" value="CYCLIN"/>
    <property type="match status" value="2"/>
</dbReference>
<dbReference type="Gene3D" id="1.10.472.10">
    <property type="entry name" value="Cyclin-like"/>
    <property type="match status" value="2"/>
</dbReference>
<accession>A0A1L0BX84</accession>
<dbReference type="PRINTS" id="PR00685">
    <property type="entry name" value="TIFACTORIIB"/>
</dbReference>
<dbReference type="SUPFAM" id="SSF47954">
    <property type="entry name" value="Cyclin-like"/>
    <property type="match status" value="2"/>
</dbReference>
<evidence type="ECO:0000256" key="7">
    <source>
        <dbReference type="ARBA" id="ARBA00023015"/>
    </source>
</evidence>
<evidence type="ECO:0000256" key="4">
    <source>
        <dbReference type="ARBA" id="ARBA00022737"/>
    </source>
</evidence>
<dbReference type="PROSITE" id="PS51134">
    <property type="entry name" value="ZF_TFIIB"/>
    <property type="match status" value="1"/>
</dbReference>
<dbReference type="InterPro" id="IPR000812">
    <property type="entry name" value="TFIIB"/>
</dbReference>
<keyword evidence="10" id="KW-0539">Nucleus</keyword>
<dbReference type="InterPro" id="IPR011665">
    <property type="entry name" value="BRF1_TBP-bd_dom"/>
</dbReference>
<dbReference type="Pfam" id="PF08271">
    <property type="entry name" value="Zn_Ribbon_TF"/>
    <property type="match status" value="1"/>
</dbReference>
<sequence length="779" mass="87538">MSTVLRNRVCRVCGNDKFTRDLLAPSGDVSCMNCGSVVEENPIVSEVQFGESASGAAMVQGAMVGADQVRANFTMRNAMESREQTLLNAKKKIRKIASVMRIPDYIVDSASGWFKLALVHNFVQGRRSQNVIAACLYVACRHEKTHHLLIDFSSRLQISVYSLGSTYLKLVRTLQIQKLPIADPSLFIQHFADRLQFGDKTAKVCKDATKLAHRMSLDWIYEGRRPAGIAGACVLLAARMNQINRSHAEIVAVARVGEETIQKRLNEFRNTKSADLNISDFRDSEHVDPSLPPSYNKNRVIEKKIRDILQKRESTLKRFKDLVSDKELIAKWQVALKSKESEAAENEPSAGQESGEDRVSDPGETDNHVGEGQESVAAEDQALTQQEPEVSAEAPVQVNDSEATKDQAEKPETTKDQAEKSAITEAQTENSETAEVQTENSETDLAEKKETTEAQEDEVEDSAQSEDEDEQLFVDTEEELDDEELEYESRPSSRSDLAYHQSSSSNIPTLTRVLRPRNVKSNTEEKATSLGRLDSIKSTRSRRSKSANETSQERISKLEGTKEIREKDETREESLLRAVLDGGSFKEHEIEETLDRFLKLTDESIAKANESISDPGLTVADEEKAEEERIAKNRPRNLVAANESTADLLQKVRDDVELDEDDEDEYTRSIMLLEKEREEKERIWIAINYDFLIAQEKKRLKVEADELTGNTSGQPKKRRRIKEQNVDSVINDPAVADAMKQIGEDGRAMTPAESAKQIFHKKSFSRKINYGSITELFNS</sequence>
<proteinExistence type="inferred from homology"/>
<feature type="compositionally biased region" description="Basic and acidic residues" evidence="13">
    <location>
        <begin position="551"/>
        <end position="572"/>
    </location>
</feature>
<gene>
    <name evidence="15" type="ORF">SAMEA4029010_CIC11G00000004387</name>
</gene>
<dbReference type="AlphaFoldDB" id="A0A1L0BX84"/>
<dbReference type="InterPro" id="IPR013763">
    <property type="entry name" value="Cyclin-like_dom"/>
</dbReference>
<dbReference type="FunFam" id="1.10.472.10:FF:000002">
    <property type="entry name" value="Transcription factor IIIB 90 kDa subunit"/>
    <property type="match status" value="1"/>
</dbReference>
<dbReference type="EMBL" id="LT635760">
    <property type="protein sequence ID" value="SGZ55943.1"/>
    <property type="molecule type" value="Genomic_DNA"/>
</dbReference>
<evidence type="ECO:0000256" key="2">
    <source>
        <dbReference type="ARBA" id="ARBA00010857"/>
    </source>
</evidence>
<dbReference type="GO" id="GO:0017025">
    <property type="term" value="F:TBP-class protein binding"/>
    <property type="evidence" value="ECO:0007669"/>
    <property type="project" value="InterPro"/>
</dbReference>
<keyword evidence="7" id="KW-0805">Transcription regulation</keyword>
<dbReference type="FunFam" id="1.10.472.10:FF:000007">
    <property type="entry name" value="Transcription factor IIIB 90 kDa subunit"/>
    <property type="match status" value="1"/>
</dbReference>
<evidence type="ECO:0000256" key="6">
    <source>
        <dbReference type="ARBA" id="ARBA00022833"/>
    </source>
</evidence>
<name>A0A1L0BX84_9ASCO</name>
<feature type="compositionally biased region" description="Basic and acidic residues" evidence="13">
    <location>
        <begin position="402"/>
        <end position="419"/>
    </location>
</feature>
<evidence type="ECO:0000256" key="11">
    <source>
        <dbReference type="ARBA" id="ARBA00031009"/>
    </source>
</evidence>
<evidence type="ECO:0000256" key="8">
    <source>
        <dbReference type="ARBA" id="ARBA00023159"/>
    </source>
</evidence>
<keyword evidence="6" id="KW-0862">Zinc</keyword>
<dbReference type="SUPFAM" id="SSF57783">
    <property type="entry name" value="Zinc beta-ribbon"/>
    <property type="match status" value="1"/>
</dbReference>
<evidence type="ECO:0000256" key="3">
    <source>
        <dbReference type="ARBA" id="ARBA00022723"/>
    </source>
</evidence>
<feature type="domain" description="TFIIB-type" evidence="14">
    <location>
        <begin position="6"/>
        <end position="39"/>
    </location>
</feature>
<evidence type="ECO:0000256" key="13">
    <source>
        <dbReference type="SAM" id="MobiDB-lite"/>
    </source>
</evidence>
<dbReference type="InterPro" id="IPR013150">
    <property type="entry name" value="TFIIB_cyclin"/>
</dbReference>
<dbReference type="InterPro" id="IPR023486">
    <property type="entry name" value="TFIIB_CS"/>
</dbReference>
<evidence type="ECO:0000256" key="5">
    <source>
        <dbReference type="ARBA" id="ARBA00022771"/>
    </source>
</evidence>
<dbReference type="InterPro" id="IPR036915">
    <property type="entry name" value="Cyclin-like_sf"/>
</dbReference>
<dbReference type="Proteomes" id="UP000182334">
    <property type="component" value="Chromosome V"/>
</dbReference>
<dbReference type="GO" id="GO:0008270">
    <property type="term" value="F:zinc ion binding"/>
    <property type="evidence" value="ECO:0007669"/>
    <property type="project" value="UniProtKB-KW"/>
</dbReference>
<dbReference type="GO" id="GO:0000126">
    <property type="term" value="C:transcription factor TFIIIB complex"/>
    <property type="evidence" value="ECO:0007669"/>
    <property type="project" value="UniProtKB-ARBA"/>
</dbReference>
<dbReference type="Pfam" id="PF07741">
    <property type="entry name" value="BRF1"/>
    <property type="match status" value="1"/>
</dbReference>
<dbReference type="PROSITE" id="PS00782">
    <property type="entry name" value="TFIIB"/>
    <property type="match status" value="2"/>
</dbReference>
<evidence type="ECO:0000313" key="16">
    <source>
        <dbReference type="Proteomes" id="UP000182334"/>
    </source>
</evidence>
<keyword evidence="4" id="KW-0677">Repeat</keyword>
<dbReference type="PANTHER" id="PTHR11618">
    <property type="entry name" value="TRANSCRIPTION INITIATION FACTOR IIB-RELATED"/>
    <property type="match status" value="1"/>
</dbReference>
<feature type="region of interest" description="Disordered" evidence="13">
    <location>
        <begin position="338"/>
        <end position="572"/>
    </location>
</feature>
<feature type="compositionally biased region" description="Acidic residues" evidence="13">
    <location>
        <begin position="453"/>
        <end position="486"/>
    </location>
</feature>
<feature type="compositionally biased region" description="Basic and acidic residues" evidence="13">
    <location>
        <begin position="355"/>
        <end position="371"/>
    </location>
</feature>
<feature type="compositionally biased region" description="Polar residues" evidence="13">
    <location>
        <begin position="424"/>
        <end position="440"/>
    </location>
</feature>
<dbReference type="Pfam" id="PF00382">
    <property type="entry name" value="TFIIB"/>
    <property type="match status" value="2"/>
</dbReference>
<keyword evidence="8" id="KW-0010">Activator</keyword>
<dbReference type="STRING" id="45354.A0A1L0BX84"/>
<keyword evidence="3" id="KW-0479">Metal-binding</keyword>
<dbReference type="GO" id="GO:0005634">
    <property type="term" value="C:nucleus"/>
    <property type="evidence" value="ECO:0007669"/>
    <property type="project" value="UniProtKB-SubCell"/>
</dbReference>
<feature type="compositionally biased region" description="Polar residues" evidence="13">
    <location>
        <begin position="494"/>
        <end position="509"/>
    </location>
</feature>
<evidence type="ECO:0000256" key="10">
    <source>
        <dbReference type="ARBA" id="ARBA00023242"/>
    </source>
</evidence>
<organism evidence="15 16">
    <name type="scientific">Sungouiella intermedia</name>
    <dbReference type="NCBI Taxonomy" id="45354"/>
    <lineage>
        <taxon>Eukaryota</taxon>
        <taxon>Fungi</taxon>
        <taxon>Dikarya</taxon>
        <taxon>Ascomycota</taxon>
        <taxon>Saccharomycotina</taxon>
        <taxon>Pichiomycetes</taxon>
        <taxon>Metschnikowiaceae</taxon>
        <taxon>Sungouiella</taxon>
    </lineage>
</organism>
<keyword evidence="16" id="KW-1185">Reference proteome</keyword>
<dbReference type="InterPro" id="IPR013137">
    <property type="entry name" value="Znf_TFIIB"/>
</dbReference>
<evidence type="ECO:0000256" key="1">
    <source>
        <dbReference type="ARBA" id="ARBA00004123"/>
    </source>
</evidence>
<dbReference type="CDD" id="cd20553">
    <property type="entry name" value="CYCLIN_TFIIIB90_rpt1"/>
    <property type="match status" value="1"/>
</dbReference>
<evidence type="ECO:0000256" key="12">
    <source>
        <dbReference type="PROSITE-ProRule" id="PRU00469"/>
    </source>
</evidence>